<feature type="region of interest" description="Disordered" evidence="1">
    <location>
        <begin position="1"/>
        <end position="26"/>
    </location>
</feature>
<dbReference type="PANTHER" id="PTHR36423">
    <property type="entry name" value="AFR070WP"/>
    <property type="match status" value="1"/>
</dbReference>
<dbReference type="Pfam" id="PF08883">
    <property type="entry name" value="DOPA_dioxygen"/>
    <property type="match status" value="1"/>
</dbReference>
<dbReference type="InterPro" id="IPR014980">
    <property type="entry name" value="DOPA_dioxygen"/>
</dbReference>
<evidence type="ECO:0000256" key="1">
    <source>
        <dbReference type="SAM" id="MobiDB-lite"/>
    </source>
</evidence>
<organism evidence="2 3">
    <name type="scientific">Schizopora paradoxa</name>
    <dbReference type="NCBI Taxonomy" id="27342"/>
    <lineage>
        <taxon>Eukaryota</taxon>
        <taxon>Fungi</taxon>
        <taxon>Dikarya</taxon>
        <taxon>Basidiomycota</taxon>
        <taxon>Agaricomycotina</taxon>
        <taxon>Agaricomycetes</taxon>
        <taxon>Hymenochaetales</taxon>
        <taxon>Schizoporaceae</taxon>
        <taxon>Schizopora</taxon>
    </lineage>
</organism>
<accession>A0A0H2RMR2</accession>
<feature type="compositionally biased region" description="Polar residues" evidence="1">
    <location>
        <begin position="1"/>
        <end position="20"/>
    </location>
</feature>
<evidence type="ECO:0000313" key="3">
    <source>
        <dbReference type="Proteomes" id="UP000053477"/>
    </source>
</evidence>
<reference evidence="2 3" key="1">
    <citation type="submission" date="2015-04" db="EMBL/GenBank/DDBJ databases">
        <title>Complete genome sequence of Schizopora paradoxa KUC8140, a cosmopolitan wood degrader in East Asia.</title>
        <authorList>
            <consortium name="DOE Joint Genome Institute"/>
            <person name="Min B."/>
            <person name="Park H."/>
            <person name="Jang Y."/>
            <person name="Kim J.-J."/>
            <person name="Kim K.H."/>
            <person name="Pangilinan J."/>
            <person name="Lipzen A."/>
            <person name="Riley R."/>
            <person name="Grigoriev I.V."/>
            <person name="Spatafora J.W."/>
            <person name="Choi I.-G."/>
        </authorList>
    </citation>
    <scope>NUCLEOTIDE SEQUENCE [LARGE SCALE GENOMIC DNA]</scope>
    <source>
        <strain evidence="2 3">KUC8140</strain>
    </source>
</reference>
<sequence length="202" mass="22969">MTSNDVQQIATWTKGETQNATPTRRPTRRAFMQRNTATSKFGMLLQYTSPLSGYENAAPLPEVFNDDGKTFHNPPAPLSSAYDKFPGPMKQESGIHFHIYFMQGVPAQVKFAKELHERIRREFPELKTYAIYDRPDGPHCGATFEVNTCTPHETGALFSWLILNRGPCSVLIHPNTGDIYKDHAELVTWMGTPWPLYTDMFK</sequence>
<protein>
    <recommendedName>
        <fullName evidence="4">Dopa 4,5-dioxygenase</fullName>
    </recommendedName>
</protein>
<dbReference type="InParanoid" id="A0A0H2RMR2"/>
<keyword evidence="3" id="KW-1185">Reference proteome</keyword>
<dbReference type="Proteomes" id="UP000053477">
    <property type="component" value="Unassembled WGS sequence"/>
</dbReference>
<dbReference type="AlphaFoldDB" id="A0A0H2RMR2"/>
<feature type="region of interest" description="Disordered" evidence="1">
    <location>
        <begin position="66"/>
        <end position="85"/>
    </location>
</feature>
<gene>
    <name evidence="2" type="ORF">SCHPADRAFT_928637</name>
</gene>
<evidence type="ECO:0000313" key="2">
    <source>
        <dbReference type="EMBL" id="KLO13245.1"/>
    </source>
</evidence>
<proteinExistence type="predicted"/>
<dbReference type="PANTHER" id="PTHR36423:SF2">
    <property type="entry name" value="AFR070WP"/>
    <property type="match status" value="1"/>
</dbReference>
<dbReference type="OrthoDB" id="9970095at2759"/>
<dbReference type="Gene3D" id="3.30.70.1240">
    <property type="entry name" value="DOPA-like domains"/>
    <property type="match status" value="1"/>
</dbReference>
<evidence type="ECO:0008006" key="4">
    <source>
        <dbReference type="Google" id="ProtNLM"/>
    </source>
</evidence>
<dbReference type="EMBL" id="KQ085962">
    <property type="protein sequence ID" value="KLO13245.1"/>
    <property type="molecule type" value="Genomic_DNA"/>
</dbReference>
<dbReference type="SUPFAM" id="SSF143410">
    <property type="entry name" value="DOPA-like"/>
    <property type="match status" value="1"/>
</dbReference>
<name>A0A0H2RMR2_9AGAM</name>
<dbReference type="InterPro" id="IPR023389">
    <property type="entry name" value="DOPA-like_sf"/>
</dbReference>